<sequence length="348" mass="37748">MFSFLRYVLPACFLLISTTTIAAEPSPSPWLFTPTVSSDPKVGTAVGAMGAYLHKFDKHSPASMFGATASYSSTKSVKGGVFGRAYLNNDTQRIMGGLFGGYINNDYQDFLGSGLPVSTNDDMRFAALRYLHRVAGDWFLGGHVISTNYQISSDDPFTGDMLDLLGLTGFRSNGLGLVIQHDTRDNQNSPSIGHNLEAFNVAFREGLGGDVSFDSYTGSYAGFHNFDSPHVLAYRVKGRWTSDAPKSGYSSIELRGYTRGQYLAPHSTLAEVEGRFHIKGRFGANLFSGIACLYGSGTGCGNSENLYPNIGAGLTYQLKPEEKMVVRAEYAQGKSGNKGFYLQFGQAF</sequence>
<evidence type="ECO:0000256" key="1">
    <source>
        <dbReference type="SAM" id="SignalP"/>
    </source>
</evidence>
<organism evidence="2 3">
    <name type="scientific">Agarivorans aestuarii</name>
    <dbReference type="NCBI Taxonomy" id="1563703"/>
    <lineage>
        <taxon>Bacteria</taxon>
        <taxon>Pseudomonadati</taxon>
        <taxon>Pseudomonadota</taxon>
        <taxon>Gammaproteobacteria</taxon>
        <taxon>Alteromonadales</taxon>
        <taxon>Alteromonadaceae</taxon>
        <taxon>Agarivorans</taxon>
    </lineage>
</organism>
<reference evidence="3" key="1">
    <citation type="submission" date="2023-07" db="EMBL/GenBank/DDBJ databases">
        <title>Draft genome sequence of Agarivorans aestuarii strain ZMCS4, a CAZymes producing bacteria isolated from the marine brown algae Clodostephus spongiosus.</title>
        <authorList>
            <person name="Lorente B."/>
            <person name="Cabral C."/>
            <person name="Frias J."/>
            <person name="Faria J."/>
            <person name="Toubarro D."/>
        </authorList>
    </citation>
    <scope>NUCLEOTIDE SEQUENCE [LARGE SCALE GENOMIC DNA]</scope>
    <source>
        <strain evidence="3">ZMCS4</strain>
    </source>
</reference>
<dbReference type="RefSeq" id="WP_329775355.1">
    <property type="nucleotide sequence ID" value="NZ_JAYDYW010000007.1"/>
</dbReference>
<evidence type="ECO:0008006" key="4">
    <source>
        <dbReference type="Google" id="ProtNLM"/>
    </source>
</evidence>
<gene>
    <name evidence="2" type="ORF">SNR37_003623</name>
</gene>
<feature type="signal peptide" evidence="1">
    <location>
        <begin position="1"/>
        <end position="22"/>
    </location>
</feature>
<comment type="caution">
    <text evidence="2">The sequence shown here is derived from an EMBL/GenBank/DDBJ whole genome shotgun (WGS) entry which is preliminary data.</text>
</comment>
<dbReference type="EMBL" id="JAYDYW010000007">
    <property type="protein sequence ID" value="MEE1674187.1"/>
    <property type="molecule type" value="Genomic_DNA"/>
</dbReference>
<accession>A0ABU7G470</accession>
<name>A0ABU7G470_9ALTE</name>
<evidence type="ECO:0000313" key="3">
    <source>
        <dbReference type="Proteomes" id="UP001310248"/>
    </source>
</evidence>
<feature type="chain" id="PRO_5046669361" description="Bacterial surface antigen (D15) domain-containing protein" evidence="1">
    <location>
        <begin position="23"/>
        <end position="348"/>
    </location>
</feature>
<keyword evidence="3" id="KW-1185">Reference proteome</keyword>
<evidence type="ECO:0000313" key="2">
    <source>
        <dbReference type="EMBL" id="MEE1674187.1"/>
    </source>
</evidence>
<protein>
    <recommendedName>
        <fullName evidence="4">Bacterial surface antigen (D15) domain-containing protein</fullName>
    </recommendedName>
</protein>
<dbReference type="Gene3D" id="2.40.160.50">
    <property type="entry name" value="membrane protein fhac: a member of the omp85/tpsb transporter family"/>
    <property type="match status" value="1"/>
</dbReference>
<dbReference type="Proteomes" id="UP001310248">
    <property type="component" value="Unassembled WGS sequence"/>
</dbReference>
<proteinExistence type="predicted"/>
<keyword evidence="1" id="KW-0732">Signal</keyword>